<evidence type="ECO:0000313" key="4">
    <source>
        <dbReference type="Proteomes" id="UP000481858"/>
    </source>
</evidence>
<evidence type="ECO:0000256" key="2">
    <source>
        <dbReference type="SAM" id="Phobius"/>
    </source>
</evidence>
<accession>A0A7C8MXJ8</accession>
<organism evidence="3 4">
    <name type="scientific">Xylaria multiplex</name>
    <dbReference type="NCBI Taxonomy" id="323545"/>
    <lineage>
        <taxon>Eukaryota</taxon>
        <taxon>Fungi</taxon>
        <taxon>Dikarya</taxon>
        <taxon>Ascomycota</taxon>
        <taxon>Pezizomycotina</taxon>
        <taxon>Sordariomycetes</taxon>
        <taxon>Xylariomycetidae</taxon>
        <taxon>Xylariales</taxon>
        <taxon>Xylariaceae</taxon>
        <taxon>Xylaria</taxon>
    </lineage>
</organism>
<dbReference type="Proteomes" id="UP000481858">
    <property type="component" value="Unassembled WGS sequence"/>
</dbReference>
<reference evidence="3 4" key="1">
    <citation type="submission" date="2019-12" db="EMBL/GenBank/DDBJ databases">
        <title>Draft genome sequence of the ascomycete Xylaria multiplex DSM 110363.</title>
        <authorList>
            <person name="Buettner E."/>
            <person name="Kellner H."/>
        </authorList>
    </citation>
    <scope>NUCLEOTIDE SEQUENCE [LARGE SCALE GENOMIC DNA]</scope>
    <source>
        <strain evidence="3 4">DSM 110363</strain>
    </source>
</reference>
<proteinExistence type="predicted"/>
<keyword evidence="2" id="KW-0472">Membrane</keyword>
<protein>
    <recommendedName>
        <fullName evidence="5">Mid2 domain-containing protein</fullName>
    </recommendedName>
</protein>
<dbReference type="InParanoid" id="A0A7C8MXJ8"/>
<sequence>MSQFANYAHVIDGIAVSTSTSPPAQHGDSGHTSLAPGAIAGIVVGIVAAISLLIAGFCLYARRRRHQNSSQMPPEPPPKDEVAFTTMSSPTVYPLNHSPVEIEQTHIAYSEMEARSHVHELDAGNMPIEKP</sequence>
<feature type="transmembrane region" description="Helical" evidence="2">
    <location>
        <begin position="38"/>
        <end position="61"/>
    </location>
</feature>
<name>A0A7C8MXJ8_9PEZI</name>
<evidence type="ECO:0000256" key="1">
    <source>
        <dbReference type="SAM" id="MobiDB-lite"/>
    </source>
</evidence>
<keyword evidence="2" id="KW-0812">Transmembrane</keyword>
<dbReference type="CDD" id="cd12087">
    <property type="entry name" value="TM_EGFR-like"/>
    <property type="match status" value="1"/>
</dbReference>
<dbReference type="AlphaFoldDB" id="A0A7C8MXJ8"/>
<dbReference type="EMBL" id="WUBL01000018">
    <property type="protein sequence ID" value="KAF2970933.1"/>
    <property type="molecule type" value="Genomic_DNA"/>
</dbReference>
<feature type="region of interest" description="Disordered" evidence="1">
    <location>
        <begin position="65"/>
        <end position="84"/>
    </location>
</feature>
<keyword evidence="4" id="KW-1185">Reference proteome</keyword>
<evidence type="ECO:0000313" key="3">
    <source>
        <dbReference type="EMBL" id="KAF2970933.1"/>
    </source>
</evidence>
<keyword evidence="2" id="KW-1133">Transmembrane helix</keyword>
<gene>
    <name evidence="3" type="ORF">GQX73_g2644</name>
</gene>
<comment type="caution">
    <text evidence="3">The sequence shown here is derived from an EMBL/GenBank/DDBJ whole genome shotgun (WGS) entry which is preliminary data.</text>
</comment>
<evidence type="ECO:0008006" key="5">
    <source>
        <dbReference type="Google" id="ProtNLM"/>
    </source>
</evidence>
<dbReference type="OrthoDB" id="5985073at2759"/>